<evidence type="ECO:0000256" key="3">
    <source>
        <dbReference type="ARBA" id="ARBA00022837"/>
    </source>
</evidence>
<dbReference type="PRINTS" id="PR00450">
    <property type="entry name" value="RECOVERIN"/>
</dbReference>
<dbReference type="PROSITE" id="PS00018">
    <property type="entry name" value="EF_HAND_1"/>
    <property type="match status" value="4"/>
</dbReference>
<dbReference type="AlphaFoldDB" id="A0A9W7XZ53"/>
<evidence type="ECO:0000256" key="2">
    <source>
        <dbReference type="ARBA" id="ARBA00022737"/>
    </source>
</evidence>
<evidence type="ECO:0000256" key="6">
    <source>
        <dbReference type="ARBA" id="ARBA00023832"/>
    </source>
</evidence>
<dbReference type="FunFam" id="1.10.238.10:FF:000047">
    <property type="entry name" value="Calcineurin subunit B type 1"/>
    <property type="match status" value="1"/>
</dbReference>
<dbReference type="Pfam" id="PF13499">
    <property type="entry name" value="EF-hand_7"/>
    <property type="match status" value="2"/>
</dbReference>
<evidence type="ECO:0000256" key="4">
    <source>
        <dbReference type="ARBA" id="ARBA00023774"/>
    </source>
</evidence>
<keyword evidence="1" id="KW-0479">Metal-binding</keyword>
<reference evidence="10" key="1">
    <citation type="submission" date="2022-07" db="EMBL/GenBank/DDBJ databases">
        <title>Phylogenomic reconstructions and comparative analyses of Kickxellomycotina fungi.</title>
        <authorList>
            <person name="Reynolds N.K."/>
            <person name="Stajich J.E."/>
            <person name="Barry K."/>
            <person name="Grigoriev I.V."/>
            <person name="Crous P."/>
            <person name="Smith M.E."/>
        </authorList>
    </citation>
    <scope>NUCLEOTIDE SEQUENCE</scope>
    <source>
        <strain evidence="10">NBRC 32514</strain>
    </source>
</reference>
<dbReference type="SUPFAM" id="SSF47473">
    <property type="entry name" value="EF-hand"/>
    <property type="match status" value="1"/>
</dbReference>
<comment type="similarity">
    <text evidence="4">Belongs to the calcineurin regulatory subunit family.</text>
</comment>
<evidence type="ECO:0000256" key="5">
    <source>
        <dbReference type="ARBA" id="ARBA00023792"/>
    </source>
</evidence>
<accession>A0A9W7XZ53</accession>
<keyword evidence="3" id="KW-0106">Calcium</keyword>
<dbReference type="Gene3D" id="1.10.238.10">
    <property type="entry name" value="EF-hand"/>
    <property type="match status" value="1"/>
</dbReference>
<gene>
    <name evidence="10" type="primary">CNB1</name>
    <name evidence="10" type="ORF">LPJ53_001932</name>
</gene>
<dbReference type="OrthoDB" id="191686at2759"/>
<evidence type="ECO:0000259" key="9">
    <source>
        <dbReference type="PROSITE" id="PS50222"/>
    </source>
</evidence>
<dbReference type="PANTHER" id="PTHR45942">
    <property type="entry name" value="PROTEIN PHOSPATASE 3 REGULATORY SUBUNIT B ALPHA ISOFORM TYPE 1"/>
    <property type="match status" value="1"/>
</dbReference>
<dbReference type="Proteomes" id="UP001149813">
    <property type="component" value="Unassembled WGS sequence"/>
</dbReference>
<protein>
    <recommendedName>
        <fullName evidence="6">Calcineurin subunit B</fullName>
    </recommendedName>
    <alternativeName>
        <fullName evidence="7">Calcineurin regulatory subunit</fullName>
    </alternativeName>
    <alternativeName>
        <fullName evidence="8">Protein phosphatase 2B regulatory subunit</fullName>
    </alternativeName>
</protein>
<dbReference type="SMART" id="SM00054">
    <property type="entry name" value="EFh"/>
    <property type="match status" value="4"/>
</dbReference>
<dbReference type="EMBL" id="JANBOJ010000054">
    <property type="protein sequence ID" value="KAJ1723764.1"/>
    <property type="molecule type" value="Genomic_DNA"/>
</dbReference>
<dbReference type="InterPro" id="IPR011992">
    <property type="entry name" value="EF-hand-dom_pair"/>
</dbReference>
<evidence type="ECO:0000256" key="8">
    <source>
        <dbReference type="ARBA" id="ARBA00032848"/>
    </source>
</evidence>
<evidence type="ECO:0000256" key="1">
    <source>
        <dbReference type="ARBA" id="ARBA00022723"/>
    </source>
</evidence>
<comment type="subunit">
    <text evidence="5">Composed of a catalytic subunit (A) and a regulatory subunit (B).</text>
</comment>
<feature type="domain" description="EF-hand" evidence="9">
    <location>
        <begin position="131"/>
        <end position="166"/>
    </location>
</feature>
<proteinExistence type="inferred from homology"/>
<organism evidence="10 11">
    <name type="scientific">Coemansia erecta</name>
    <dbReference type="NCBI Taxonomy" id="147472"/>
    <lineage>
        <taxon>Eukaryota</taxon>
        <taxon>Fungi</taxon>
        <taxon>Fungi incertae sedis</taxon>
        <taxon>Zoopagomycota</taxon>
        <taxon>Kickxellomycotina</taxon>
        <taxon>Kickxellomycetes</taxon>
        <taxon>Kickxellales</taxon>
        <taxon>Kickxellaceae</taxon>
        <taxon>Coemansia</taxon>
    </lineage>
</organism>
<evidence type="ECO:0000313" key="10">
    <source>
        <dbReference type="EMBL" id="KAJ1723764.1"/>
    </source>
</evidence>
<evidence type="ECO:0000256" key="7">
    <source>
        <dbReference type="ARBA" id="ARBA00031295"/>
    </source>
</evidence>
<keyword evidence="2" id="KW-0677">Repeat</keyword>
<keyword evidence="11" id="KW-1185">Reference proteome</keyword>
<sequence>MGNANSAALESLADSTNFTAEEIQRLYKRFSKLDKDNSGTIDKSEFMSIPQLANNPLSARLIDIFDEDGGGDVDFIEFITGLSTFSSKGQKEEKLRFAFKIYDMDRDGYISNGELFMVLKMMVGNNLTPAQLQQIVDKTIREADKDGDGKIDFAEFKSFVARTDVANQLTIDTERI</sequence>
<feature type="domain" description="EF-hand" evidence="9">
    <location>
        <begin position="90"/>
        <end position="125"/>
    </location>
</feature>
<evidence type="ECO:0000313" key="11">
    <source>
        <dbReference type="Proteomes" id="UP001149813"/>
    </source>
</evidence>
<dbReference type="PROSITE" id="PS50222">
    <property type="entry name" value="EF_HAND_2"/>
    <property type="match status" value="3"/>
</dbReference>
<dbReference type="CDD" id="cd00051">
    <property type="entry name" value="EFh"/>
    <property type="match status" value="1"/>
</dbReference>
<comment type="caution">
    <text evidence="10">The sequence shown here is derived from an EMBL/GenBank/DDBJ whole genome shotgun (WGS) entry which is preliminary data.</text>
</comment>
<name>A0A9W7XZ53_9FUNG</name>
<dbReference type="InterPro" id="IPR018247">
    <property type="entry name" value="EF_Hand_1_Ca_BS"/>
</dbReference>
<dbReference type="InterPro" id="IPR002048">
    <property type="entry name" value="EF_hand_dom"/>
</dbReference>
<feature type="domain" description="EF-hand" evidence="9">
    <location>
        <begin position="21"/>
        <end position="56"/>
    </location>
</feature>
<dbReference type="GO" id="GO:0005509">
    <property type="term" value="F:calcium ion binding"/>
    <property type="evidence" value="ECO:0007669"/>
    <property type="project" value="InterPro"/>
</dbReference>